<name>A0A3A8P9Y2_9BACT</name>
<dbReference type="GO" id="GO:0004519">
    <property type="term" value="F:endonuclease activity"/>
    <property type="evidence" value="ECO:0007669"/>
    <property type="project" value="InterPro"/>
</dbReference>
<protein>
    <recommendedName>
        <fullName evidence="1">Restriction endonuclease type IV Mrr domain-containing protein</fullName>
    </recommendedName>
</protein>
<evidence type="ECO:0000313" key="3">
    <source>
        <dbReference type="Proteomes" id="UP000272888"/>
    </source>
</evidence>
<dbReference type="AlphaFoldDB" id="A0A3A8P9Y2"/>
<gene>
    <name evidence="2" type="ORF">D7V93_27145</name>
</gene>
<dbReference type="SUPFAM" id="SSF52980">
    <property type="entry name" value="Restriction endonuclease-like"/>
    <property type="match status" value="1"/>
</dbReference>
<dbReference type="Gene3D" id="3.40.1350.10">
    <property type="match status" value="1"/>
</dbReference>
<dbReference type="RefSeq" id="WP_120646155.1">
    <property type="nucleotide sequence ID" value="NZ_RAWB01000338.1"/>
</dbReference>
<proteinExistence type="predicted"/>
<dbReference type="EMBL" id="RAWB01000338">
    <property type="protein sequence ID" value="RKH53173.1"/>
    <property type="molecule type" value="Genomic_DNA"/>
</dbReference>
<sequence length="436" mass="48711">MSAPANISENRKLIDFKELKDTVKGEELEALTEHILRGLRYDPFRSGRGADGGKDLHCIQRVKSDLAEYSRTWLVQCKHFAHSGRGVNEDDIGSIVDKCRKHQADGFLVVTTTVLTNELVKTLEAIAAEKRDGIVTGYWDEHRLRELLLRPQLEEVLRRFLPESFARVQALQPVEILLEKLKAQGLDGDALTDIGQRITRALDEVREKKSPSLRIYPAASLNRDQLDKVTAFFSSGKVEETADALTILPYEEWSALISSFIAESPDHAEELLEHIATKSAEEDQRFTAVRRLISDFKYGLDNILPLIEGLHRDSVKLLADDLDLEELVSRKIESAVMNENPSSFDQLPAHLGISGVIVDDLEFDFEDGSTLTAHAQLSVETEVSPDGGEDYVPYSFPGTATVYINGSEDMTVESLSVDVESFFGDPEEEPEPPDED</sequence>
<dbReference type="GO" id="GO:0009307">
    <property type="term" value="P:DNA restriction-modification system"/>
    <property type="evidence" value="ECO:0007669"/>
    <property type="project" value="InterPro"/>
</dbReference>
<accession>A0A3A8P9Y2</accession>
<dbReference type="Pfam" id="PF04471">
    <property type="entry name" value="Mrr_cat"/>
    <property type="match status" value="1"/>
</dbReference>
<keyword evidence="3" id="KW-1185">Reference proteome</keyword>
<dbReference type="InterPro" id="IPR011856">
    <property type="entry name" value="tRNA_endonuc-like_dom_sf"/>
</dbReference>
<comment type="caution">
    <text evidence="2">The sequence shown here is derived from an EMBL/GenBank/DDBJ whole genome shotgun (WGS) entry which is preliminary data.</text>
</comment>
<evidence type="ECO:0000259" key="1">
    <source>
        <dbReference type="Pfam" id="PF04471"/>
    </source>
</evidence>
<dbReference type="Proteomes" id="UP000272888">
    <property type="component" value="Unassembled WGS sequence"/>
</dbReference>
<dbReference type="InterPro" id="IPR011335">
    <property type="entry name" value="Restrct_endonuc-II-like"/>
</dbReference>
<organism evidence="2 3">
    <name type="scientific">Corallococcus llansteffanensis</name>
    <dbReference type="NCBI Taxonomy" id="2316731"/>
    <lineage>
        <taxon>Bacteria</taxon>
        <taxon>Pseudomonadati</taxon>
        <taxon>Myxococcota</taxon>
        <taxon>Myxococcia</taxon>
        <taxon>Myxococcales</taxon>
        <taxon>Cystobacterineae</taxon>
        <taxon>Myxococcaceae</taxon>
        <taxon>Corallococcus</taxon>
    </lineage>
</organism>
<evidence type="ECO:0000313" key="2">
    <source>
        <dbReference type="EMBL" id="RKH53173.1"/>
    </source>
</evidence>
<reference evidence="3" key="1">
    <citation type="submission" date="2018-09" db="EMBL/GenBank/DDBJ databases">
        <authorList>
            <person name="Livingstone P.G."/>
            <person name="Whitworth D.E."/>
        </authorList>
    </citation>
    <scope>NUCLEOTIDE SEQUENCE [LARGE SCALE GENOMIC DNA]</scope>
    <source>
        <strain evidence="3">CA051B</strain>
    </source>
</reference>
<feature type="domain" description="Restriction endonuclease type IV Mrr" evidence="1">
    <location>
        <begin position="22"/>
        <end position="118"/>
    </location>
</feature>
<dbReference type="GO" id="GO:0003677">
    <property type="term" value="F:DNA binding"/>
    <property type="evidence" value="ECO:0007669"/>
    <property type="project" value="InterPro"/>
</dbReference>
<dbReference type="InterPro" id="IPR007560">
    <property type="entry name" value="Restrct_endonuc_IV_Mrr"/>
</dbReference>